<dbReference type="PANTHER" id="PTHR11080:SF2">
    <property type="entry name" value="LD05707P"/>
    <property type="match status" value="1"/>
</dbReference>
<comment type="pathway">
    <text evidence="5">Cofactor biosynthesis; nicotinate biosynthesis; nicotinate from nicotinamide: step 1/1.</text>
</comment>
<evidence type="ECO:0000256" key="5">
    <source>
        <dbReference type="ARBA" id="ARBA00037900"/>
    </source>
</evidence>
<dbReference type="InterPro" id="IPR052347">
    <property type="entry name" value="Isochorismatase_Nicotinamidase"/>
</dbReference>
<dbReference type="Proteomes" id="UP001163821">
    <property type="component" value="Unassembled WGS sequence"/>
</dbReference>
<evidence type="ECO:0000256" key="4">
    <source>
        <dbReference type="ARBA" id="ARBA00022801"/>
    </source>
</evidence>
<keyword evidence="2" id="KW-0662">Pyridine nucleotide biosynthesis</keyword>
<dbReference type="GO" id="GO:0008936">
    <property type="term" value="F:nicotinamidase activity"/>
    <property type="evidence" value="ECO:0007669"/>
    <property type="project" value="UniProtKB-EC"/>
</dbReference>
<dbReference type="EMBL" id="JAPAAF010000004">
    <property type="protein sequence ID" value="MCW0481942.1"/>
    <property type="molecule type" value="Genomic_DNA"/>
</dbReference>
<keyword evidence="4" id="KW-0378">Hydrolase</keyword>
<dbReference type="RefSeq" id="WP_282590551.1">
    <property type="nucleotide sequence ID" value="NZ_JAPAAF010000004.1"/>
</dbReference>
<name>A0AA41Y6C3_9BACT</name>
<feature type="domain" description="Isochorismatase-like" evidence="8">
    <location>
        <begin position="3"/>
        <end position="177"/>
    </location>
</feature>
<sequence>MKALLIVDLQNDFLPEGTLPAPNGDKVVPEINKLMEHFSLIIASKDWHPANSVHFKKWPVHCVAGSKGAEFPFSLNRPKIDLVLYKGTNDLDDGYSAFEATNISLDQHLKMHAVNSLYICGLTTEYCVKNTVLDALKAGYETFVVQDATAGVNAHPGDEKAAWDEMQKAGAKLTTTAAMTGVYDF</sequence>
<gene>
    <name evidence="9" type="ORF">N2K84_04310</name>
</gene>
<evidence type="ECO:0000256" key="2">
    <source>
        <dbReference type="ARBA" id="ARBA00022642"/>
    </source>
</evidence>
<evidence type="ECO:0000256" key="7">
    <source>
        <dbReference type="ARBA" id="ARBA00043224"/>
    </source>
</evidence>
<reference evidence="9" key="1">
    <citation type="submission" date="2022-10" db="EMBL/GenBank/DDBJ databases">
        <title>Gaoshiqiia sediminis gen. nov., sp. nov., isolated from coastal sediment.</title>
        <authorList>
            <person name="Yu W.X."/>
            <person name="Mu D.S."/>
            <person name="Du J.Z."/>
            <person name="Liang Y.Q."/>
        </authorList>
    </citation>
    <scope>NUCLEOTIDE SEQUENCE</scope>
    <source>
        <strain evidence="9">A06</strain>
    </source>
</reference>
<dbReference type="InterPro" id="IPR000868">
    <property type="entry name" value="Isochorismatase-like_dom"/>
</dbReference>
<evidence type="ECO:0000313" key="10">
    <source>
        <dbReference type="Proteomes" id="UP001163821"/>
    </source>
</evidence>
<organism evidence="9 10">
    <name type="scientific">Gaoshiqia sediminis</name>
    <dbReference type="NCBI Taxonomy" id="2986998"/>
    <lineage>
        <taxon>Bacteria</taxon>
        <taxon>Pseudomonadati</taxon>
        <taxon>Bacteroidota</taxon>
        <taxon>Bacteroidia</taxon>
        <taxon>Marinilabiliales</taxon>
        <taxon>Prolixibacteraceae</taxon>
        <taxon>Gaoshiqia</taxon>
    </lineage>
</organism>
<dbReference type="Gene3D" id="3.40.50.850">
    <property type="entry name" value="Isochorismatase-like"/>
    <property type="match status" value="1"/>
</dbReference>
<dbReference type="SUPFAM" id="SSF52499">
    <property type="entry name" value="Isochorismatase-like hydrolases"/>
    <property type="match status" value="1"/>
</dbReference>
<dbReference type="InterPro" id="IPR036380">
    <property type="entry name" value="Isochorismatase-like_sf"/>
</dbReference>
<comment type="caution">
    <text evidence="9">The sequence shown here is derived from an EMBL/GenBank/DDBJ whole genome shotgun (WGS) entry which is preliminary data.</text>
</comment>
<dbReference type="AlphaFoldDB" id="A0AA41Y6C3"/>
<dbReference type="GO" id="GO:0019363">
    <property type="term" value="P:pyridine nucleotide biosynthetic process"/>
    <property type="evidence" value="ECO:0007669"/>
    <property type="project" value="UniProtKB-KW"/>
</dbReference>
<evidence type="ECO:0000256" key="3">
    <source>
        <dbReference type="ARBA" id="ARBA00022723"/>
    </source>
</evidence>
<dbReference type="Pfam" id="PF00857">
    <property type="entry name" value="Isochorismatase"/>
    <property type="match status" value="1"/>
</dbReference>
<keyword evidence="3" id="KW-0479">Metal-binding</keyword>
<evidence type="ECO:0000259" key="8">
    <source>
        <dbReference type="Pfam" id="PF00857"/>
    </source>
</evidence>
<comment type="similarity">
    <text evidence="1">Belongs to the isochorismatase family.</text>
</comment>
<evidence type="ECO:0000256" key="1">
    <source>
        <dbReference type="ARBA" id="ARBA00006336"/>
    </source>
</evidence>
<dbReference type="GO" id="GO:0046872">
    <property type="term" value="F:metal ion binding"/>
    <property type="evidence" value="ECO:0007669"/>
    <property type="project" value="UniProtKB-KW"/>
</dbReference>
<keyword evidence="10" id="KW-1185">Reference proteome</keyword>
<evidence type="ECO:0000256" key="6">
    <source>
        <dbReference type="ARBA" id="ARBA00039017"/>
    </source>
</evidence>
<protein>
    <recommendedName>
        <fullName evidence="6">nicotinamidase</fullName>
        <ecNumber evidence="6">3.5.1.19</ecNumber>
    </recommendedName>
    <alternativeName>
        <fullName evidence="7">Nicotinamide deamidase</fullName>
    </alternativeName>
</protein>
<dbReference type="EC" id="3.5.1.19" evidence="6"/>
<evidence type="ECO:0000313" key="9">
    <source>
        <dbReference type="EMBL" id="MCW0481942.1"/>
    </source>
</evidence>
<accession>A0AA41Y6C3</accession>
<dbReference type="PANTHER" id="PTHR11080">
    <property type="entry name" value="PYRAZINAMIDASE/NICOTINAMIDASE"/>
    <property type="match status" value="1"/>
</dbReference>
<proteinExistence type="inferred from homology"/>